<organism evidence="1 2">
    <name type="scientific">Lentilactobacillus parabuchneri</name>
    <dbReference type="NCBI Taxonomy" id="152331"/>
    <lineage>
        <taxon>Bacteria</taxon>
        <taxon>Bacillati</taxon>
        <taxon>Bacillota</taxon>
        <taxon>Bacilli</taxon>
        <taxon>Lactobacillales</taxon>
        <taxon>Lactobacillaceae</taxon>
        <taxon>Lentilactobacillus</taxon>
    </lineage>
</organism>
<evidence type="ECO:0008006" key="3">
    <source>
        <dbReference type="Google" id="ProtNLM"/>
    </source>
</evidence>
<evidence type="ECO:0000313" key="1">
    <source>
        <dbReference type="EMBL" id="ORN26202.1"/>
    </source>
</evidence>
<dbReference type="OrthoDB" id="2301896at2"/>
<sequence>MDSVFGLLDRKQTIKNAKQFLYEYRDWQLEAARFSFSLQSPMMDGMPKAQSDPRHTRQEDKMIKQATAKMECELRLKTIQLMSSIDDQNAFLADLLEYRFINHYTVKKCCERLAEKYDLGYLAERTYNDYQKQALWVFAIVCPRDTLRAKKVRR</sequence>
<dbReference type="AlphaFoldDB" id="A0A1X1FDE1"/>
<comment type="caution">
    <text evidence="1">The sequence shown here is derived from an EMBL/GenBank/DDBJ whole genome shotgun (WGS) entry which is preliminary data.</text>
</comment>
<keyword evidence="2" id="KW-1185">Reference proteome</keyword>
<reference evidence="1 2" key="1">
    <citation type="journal article" date="2017" name="Front. Microbiol.">
        <title>The Histidine Decarboxylase Gene Cluster of Lactobacillus parabuchneri Was Gained by Horizontal Gene Transfer and Is Mobile within the Species.</title>
        <authorList>
            <person name="Wuthrich D."/>
            <person name="Berthoud H."/>
            <person name="Wechsler D."/>
            <person name="Eugster E."/>
            <person name="Irmler S."/>
            <person name="Bruggmann R."/>
        </authorList>
    </citation>
    <scope>NUCLEOTIDE SEQUENCE [LARGE SCALE GENOMIC DNA]</scope>
    <source>
        <strain evidence="1 2">FAM23169</strain>
    </source>
</reference>
<name>A0A1X1FDE1_9LACO</name>
<protein>
    <recommendedName>
        <fullName evidence="3">Phage transcriptional regulator, ArpU family</fullName>
    </recommendedName>
</protein>
<proteinExistence type="predicted"/>
<gene>
    <name evidence="1" type="ORF">FAM23169_02102</name>
</gene>
<dbReference type="Proteomes" id="UP000193009">
    <property type="component" value="Unassembled WGS sequence"/>
</dbReference>
<dbReference type="KEGG" id="lpar:FAM21731_02176"/>
<accession>A0A1X1FDE1</accession>
<dbReference type="RefSeq" id="WP_056939082.1">
    <property type="nucleotide sequence ID" value="NZ_CP018796.1"/>
</dbReference>
<dbReference type="GeneID" id="72462260"/>
<evidence type="ECO:0000313" key="2">
    <source>
        <dbReference type="Proteomes" id="UP000193009"/>
    </source>
</evidence>
<dbReference type="EMBL" id="MSBD01000048">
    <property type="protein sequence ID" value="ORN26202.1"/>
    <property type="molecule type" value="Genomic_DNA"/>
</dbReference>